<organism evidence="5 6">
    <name type="scientific">Monoglobus pectinilyticus</name>
    <dbReference type="NCBI Taxonomy" id="1981510"/>
    <lineage>
        <taxon>Bacteria</taxon>
        <taxon>Bacillati</taxon>
        <taxon>Bacillota</taxon>
        <taxon>Clostridia</taxon>
        <taxon>Monoglobales</taxon>
        <taxon>Monoglobaceae</taxon>
        <taxon>Monoglobus</taxon>
    </lineage>
</organism>
<name>A0A2K9P204_9FIRM</name>
<dbReference type="Pfam" id="PF00381">
    <property type="entry name" value="PTS-HPr"/>
    <property type="match status" value="1"/>
</dbReference>
<dbReference type="GeneID" id="98062523"/>
<evidence type="ECO:0000256" key="1">
    <source>
        <dbReference type="ARBA" id="ARBA00004496"/>
    </source>
</evidence>
<dbReference type="GO" id="GO:0009401">
    <property type="term" value="P:phosphoenolpyruvate-dependent sugar phosphotransferase system"/>
    <property type="evidence" value="ECO:0007669"/>
    <property type="project" value="UniProtKB-KW"/>
</dbReference>
<keyword evidence="3" id="KW-0598">Phosphotransferase system</keyword>
<comment type="subcellular location">
    <subcellularLocation>
        <location evidence="1">Cytoplasm</location>
    </subcellularLocation>
</comment>
<dbReference type="PANTHER" id="PTHR33705:SF2">
    <property type="entry name" value="PHOSPHOCARRIER PROTEIN NPR"/>
    <property type="match status" value="1"/>
</dbReference>
<dbReference type="SUPFAM" id="SSF55594">
    <property type="entry name" value="HPr-like"/>
    <property type="match status" value="1"/>
</dbReference>
<protein>
    <submittedName>
        <fullName evidence="5">Phosphotransferase system, phosphocarrier protein HPr</fullName>
    </submittedName>
</protein>
<proteinExistence type="predicted"/>
<dbReference type="InterPro" id="IPR000032">
    <property type="entry name" value="HPr-like"/>
</dbReference>
<evidence type="ECO:0000256" key="2">
    <source>
        <dbReference type="ARBA" id="ARBA00022490"/>
    </source>
</evidence>
<sequence>MKEFSYTITNEYDLAAKPAFDLIKLAGEHDCRTYVVKNDHATDIKKLFILLSIGTKCGDTIKFVTDGVDEKSAIDKIGKYVSCNM</sequence>
<accession>A0A2K9P204</accession>
<dbReference type="Proteomes" id="UP000235589">
    <property type="component" value="Chromosome"/>
</dbReference>
<reference evidence="5 6" key="1">
    <citation type="submission" date="2017-04" db="EMBL/GenBank/DDBJ databases">
        <title>Monoglobus pectinilyticus 14 draft genome.</title>
        <authorList>
            <person name="Kim C."/>
            <person name="Rosendale D.I."/>
            <person name="Kelly W.J."/>
            <person name="Tannock G.W."/>
            <person name="Patchett M.L."/>
            <person name="Jordens J.Z."/>
        </authorList>
    </citation>
    <scope>NUCLEOTIDE SEQUENCE [LARGE SCALE GENOMIC DNA]</scope>
    <source>
        <strain evidence="5 6">14</strain>
    </source>
</reference>
<evidence type="ECO:0000256" key="3">
    <source>
        <dbReference type="ARBA" id="ARBA00022683"/>
    </source>
</evidence>
<dbReference type="OrthoDB" id="9809047at2"/>
<dbReference type="InterPro" id="IPR035895">
    <property type="entry name" value="HPr-like_sf"/>
</dbReference>
<keyword evidence="2" id="KW-0963">Cytoplasm</keyword>
<dbReference type="EMBL" id="CP020991">
    <property type="protein sequence ID" value="AUO19277.1"/>
    <property type="molecule type" value="Genomic_DNA"/>
</dbReference>
<evidence type="ECO:0000259" key="4">
    <source>
        <dbReference type="PROSITE" id="PS51350"/>
    </source>
</evidence>
<dbReference type="PANTHER" id="PTHR33705">
    <property type="entry name" value="PHOSPHOCARRIER PROTEIN HPR"/>
    <property type="match status" value="1"/>
</dbReference>
<feature type="domain" description="HPr" evidence="4">
    <location>
        <begin position="1"/>
        <end position="85"/>
    </location>
</feature>
<evidence type="ECO:0000313" key="5">
    <source>
        <dbReference type="EMBL" id="AUO19277.1"/>
    </source>
</evidence>
<evidence type="ECO:0000313" key="6">
    <source>
        <dbReference type="Proteomes" id="UP000235589"/>
    </source>
</evidence>
<dbReference type="RefSeq" id="WP_102365494.1">
    <property type="nucleotide sequence ID" value="NZ_CP020991.1"/>
</dbReference>
<dbReference type="AlphaFoldDB" id="A0A2K9P204"/>
<keyword evidence="5" id="KW-0808">Transferase</keyword>
<dbReference type="InterPro" id="IPR050399">
    <property type="entry name" value="HPr"/>
</dbReference>
<dbReference type="Gene3D" id="3.30.1340.10">
    <property type="entry name" value="HPr-like"/>
    <property type="match status" value="1"/>
</dbReference>
<gene>
    <name evidence="5" type="ORF">B9O19_01113</name>
</gene>
<keyword evidence="6" id="KW-1185">Reference proteome</keyword>
<dbReference type="GO" id="GO:0005737">
    <property type="term" value="C:cytoplasm"/>
    <property type="evidence" value="ECO:0007669"/>
    <property type="project" value="UniProtKB-SubCell"/>
</dbReference>
<dbReference type="GO" id="GO:0016740">
    <property type="term" value="F:transferase activity"/>
    <property type="evidence" value="ECO:0007669"/>
    <property type="project" value="UniProtKB-KW"/>
</dbReference>
<dbReference type="PROSITE" id="PS51350">
    <property type="entry name" value="PTS_HPR_DOM"/>
    <property type="match status" value="1"/>
</dbReference>
<dbReference type="KEGG" id="mpec:B9O19_01113"/>